<dbReference type="EnsemblMetazoa" id="CapteT188776">
    <property type="protein sequence ID" value="CapteP188776"/>
    <property type="gene ID" value="CapteG188776"/>
</dbReference>
<dbReference type="Proteomes" id="UP000014760">
    <property type="component" value="Unassembled WGS sequence"/>
</dbReference>
<accession>R7UKJ3</accession>
<dbReference type="OrthoDB" id="5989442at2759"/>
<dbReference type="HOGENOM" id="CLU_1225808_0_0_1"/>
<reference evidence="2" key="3">
    <citation type="submission" date="2015-06" db="UniProtKB">
        <authorList>
            <consortium name="EnsemblMetazoa"/>
        </authorList>
    </citation>
    <scope>IDENTIFICATION</scope>
</reference>
<keyword evidence="3" id="KW-1185">Reference proteome</keyword>
<dbReference type="EMBL" id="KB300459">
    <property type="protein sequence ID" value="ELU06745.1"/>
    <property type="molecule type" value="Genomic_DNA"/>
</dbReference>
<dbReference type="EMBL" id="AMQN01022681">
    <property type="status" value="NOT_ANNOTATED_CDS"/>
    <property type="molecule type" value="Genomic_DNA"/>
</dbReference>
<evidence type="ECO:0000313" key="3">
    <source>
        <dbReference type="Proteomes" id="UP000014760"/>
    </source>
</evidence>
<sequence>MTLTLRRRRRRLRLKLTCRYLLCKALIGSESLPQELEVDMQVPSAYLAKKGKRFSQQDEMIDLPQPPPIGKKPKRAVSLKGMRTWKVAALSAQLNEAMVKNNHLTTLVSPAEAAEVVEDFLPQPAATLSAIRDLEAKLKLDIKLRRQLIAYLVSLNGNTAANVMGRMMKKLASATVWSQFSLFGKKEKKLSLAGEAEKPHVGLEAPPRAGCVTLFLVLKFSEYPIM</sequence>
<organism evidence="1">
    <name type="scientific">Capitella teleta</name>
    <name type="common">Polychaete worm</name>
    <dbReference type="NCBI Taxonomy" id="283909"/>
    <lineage>
        <taxon>Eukaryota</taxon>
        <taxon>Metazoa</taxon>
        <taxon>Spiralia</taxon>
        <taxon>Lophotrochozoa</taxon>
        <taxon>Annelida</taxon>
        <taxon>Polychaeta</taxon>
        <taxon>Sedentaria</taxon>
        <taxon>Scolecida</taxon>
        <taxon>Capitellidae</taxon>
        <taxon>Capitella</taxon>
    </lineage>
</organism>
<proteinExistence type="predicted"/>
<protein>
    <submittedName>
        <fullName evidence="1 2">Uncharacterized protein</fullName>
    </submittedName>
</protein>
<gene>
    <name evidence="1" type="ORF">CAPTEDRAFT_188776</name>
</gene>
<reference evidence="3" key="1">
    <citation type="submission" date="2012-12" db="EMBL/GenBank/DDBJ databases">
        <authorList>
            <person name="Hellsten U."/>
            <person name="Grimwood J."/>
            <person name="Chapman J.A."/>
            <person name="Shapiro H."/>
            <person name="Aerts A."/>
            <person name="Otillar R.P."/>
            <person name="Terry A.Y."/>
            <person name="Boore J.L."/>
            <person name="Simakov O."/>
            <person name="Marletaz F."/>
            <person name="Cho S.-J."/>
            <person name="Edsinger-Gonzales E."/>
            <person name="Havlak P."/>
            <person name="Kuo D.-H."/>
            <person name="Larsson T."/>
            <person name="Lv J."/>
            <person name="Arendt D."/>
            <person name="Savage R."/>
            <person name="Osoegawa K."/>
            <person name="de Jong P."/>
            <person name="Lindberg D.R."/>
            <person name="Seaver E.C."/>
            <person name="Weisblat D.A."/>
            <person name="Putnam N.H."/>
            <person name="Grigoriev I.V."/>
            <person name="Rokhsar D.S."/>
        </authorList>
    </citation>
    <scope>NUCLEOTIDE SEQUENCE</scope>
    <source>
        <strain evidence="3">I ESC-2004</strain>
    </source>
</reference>
<evidence type="ECO:0000313" key="2">
    <source>
        <dbReference type="EnsemblMetazoa" id="CapteP188776"/>
    </source>
</evidence>
<dbReference type="AlphaFoldDB" id="R7UKJ3"/>
<evidence type="ECO:0000313" key="1">
    <source>
        <dbReference type="EMBL" id="ELU06745.1"/>
    </source>
</evidence>
<name>R7UKJ3_CAPTE</name>
<reference evidence="1 3" key="2">
    <citation type="journal article" date="2013" name="Nature">
        <title>Insights into bilaterian evolution from three spiralian genomes.</title>
        <authorList>
            <person name="Simakov O."/>
            <person name="Marletaz F."/>
            <person name="Cho S.J."/>
            <person name="Edsinger-Gonzales E."/>
            <person name="Havlak P."/>
            <person name="Hellsten U."/>
            <person name="Kuo D.H."/>
            <person name="Larsson T."/>
            <person name="Lv J."/>
            <person name="Arendt D."/>
            <person name="Savage R."/>
            <person name="Osoegawa K."/>
            <person name="de Jong P."/>
            <person name="Grimwood J."/>
            <person name="Chapman J.A."/>
            <person name="Shapiro H."/>
            <person name="Aerts A."/>
            <person name="Otillar R.P."/>
            <person name="Terry A.Y."/>
            <person name="Boore J.L."/>
            <person name="Grigoriev I.V."/>
            <person name="Lindberg D.R."/>
            <person name="Seaver E.C."/>
            <person name="Weisblat D.A."/>
            <person name="Putnam N.H."/>
            <person name="Rokhsar D.S."/>
        </authorList>
    </citation>
    <scope>NUCLEOTIDE SEQUENCE</scope>
    <source>
        <strain evidence="1 3">I ESC-2004</strain>
    </source>
</reference>